<dbReference type="EMBL" id="UOFO01000029">
    <property type="protein sequence ID" value="VAW83896.1"/>
    <property type="molecule type" value="Genomic_DNA"/>
</dbReference>
<dbReference type="PANTHER" id="PTHR34875:SF5">
    <property type="entry name" value="GLYCINE CLEAVAGE SYSTEM TRANSCRIPTIONAL REPRESSOR"/>
    <property type="match status" value="1"/>
</dbReference>
<dbReference type="InterPro" id="IPR050990">
    <property type="entry name" value="UPF0237/GcvR_regulator"/>
</dbReference>
<evidence type="ECO:0000259" key="1">
    <source>
        <dbReference type="PROSITE" id="PS51671"/>
    </source>
</evidence>
<sequence length="176" mass="19145">MENCLVITALGQDRPGIVSNLSQAILDTGCNILDSRMTVLGGEFAILLMVSGNWSAIAKLESSNQSLGEKFNLLVTTKRTNDHSDRPELLPYAVDVVSIDHPGIVNQLAGFFSERSINIEDLRTDCYSAPHTGTSMFTVSLVIGIPASTHIASLREQFISFCDEYNLDAILEPVKA</sequence>
<dbReference type="SUPFAM" id="SSF55021">
    <property type="entry name" value="ACT-like"/>
    <property type="match status" value="2"/>
</dbReference>
<dbReference type="CDD" id="cd04869">
    <property type="entry name" value="ACT_GcvR_2"/>
    <property type="match status" value="1"/>
</dbReference>
<evidence type="ECO:0000313" key="2">
    <source>
        <dbReference type="EMBL" id="VAW83896.1"/>
    </source>
</evidence>
<dbReference type="GO" id="GO:0006355">
    <property type="term" value="P:regulation of DNA-templated transcription"/>
    <property type="evidence" value="ECO:0007669"/>
    <property type="project" value="InterPro"/>
</dbReference>
<organism evidence="2">
    <name type="scientific">hydrothermal vent metagenome</name>
    <dbReference type="NCBI Taxonomy" id="652676"/>
    <lineage>
        <taxon>unclassified sequences</taxon>
        <taxon>metagenomes</taxon>
        <taxon>ecological metagenomes</taxon>
    </lineage>
</organism>
<dbReference type="InterPro" id="IPR045865">
    <property type="entry name" value="ACT-like_dom_sf"/>
</dbReference>
<dbReference type="PROSITE" id="PS51671">
    <property type="entry name" value="ACT"/>
    <property type="match status" value="1"/>
</dbReference>
<dbReference type="InterPro" id="IPR016867">
    <property type="entry name" value="GcvR"/>
</dbReference>
<feature type="domain" description="ACT" evidence="1">
    <location>
        <begin position="93"/>
        <end position="172"/>
    </location>
</feature>
<dbReference type="CDD" id="cd04893">
    <property type="entry name" value="ACT_GcvR_1"/>
    <property type="match status" value="1"/>
</dbReference>
<protein>
    <submittedName>
        <fullName evidence="2">Glycine cleavage system transcriptional antiactivator GcvR</fullName>
    </submittedName>
</protein>
<dbReference type="PANTHER" id="PTHR34875">
    <property type="entry name" value="UPF0237 PROTEIN MJ1558"/>
    <property type="match status" value="1"/>
</dbReference>
<dbReference type="Gene3D" id="3.30.70.260">
    <property type="match status" value="2"/>
</dbReference>
<reference evidence="2" key="1">
    <citation type="submission" date="2018-06" db="EMBL/GenBank/DDBJ databases">
        <authorList>
            <person name="Zhirakovskaya E."/>
        </authorList>
    </citation>
    <scope>NUCLEOTIDE SEQUENCE</scope>
</reference>
<dbReference type="AlphaFoldDB" id="A0A3B0ZTC6"/>
<dbReference type="PIRSF" id="PIRSF028103">
    <property type="entry name" value="GcvR"/>
    <property type="match status" value="1"/>
</dbReference>
<proteinExistence type="predicted"/>
<name>A0A3B0ZTC6_9ZZZZ</name>
<accession>A0A3B0ZTC6</accession>
<dbReference type="FunFam" id="3.30.70.260:FF:000005">
    <property type="entry name" value="Glycine cleavage system transcriptional repressor"/>
    <property type="match status" value="1"/>
</dbReference>
<gene>
    <name evidence="2" type="ORF">MNBD_GAMMA16-1151</name>
</gene>
<dbReference type="Pfam" id="PF13740">
    <property type="entry name" value="ACT_6"/>
    <property type="match status" value="1"/>
</dbReference>
<dbReference type="InterPro" id="IPR002912">
    <property type="entry name" value="ACT_dom"/>
</dbReference>